<keyword evidence="3 14" id="KW-0813">Transport</keyword>
<evidence type="ECO:0000256" key="6">
    <source>
        <dbReference type="ARBA" id="ARBA00022781"/>
    </source>
</evidence>
<dbReference type="AlphaFoldDB" id="T2HV30"/>
<evidence type="ECO:0000256" key="2">
    <source>
        <dbReference type="ARBA" id="ARBA00008892"/>
    </source>
</evidence>
<reference evidence="16" key="2">
    <citation type="submission" date="2013-09" db="EMBL/GenBank/DDBJ databases">
        <title>Complete Mitochondrial Genome of the Dolphin Fish (Coryphaena hippurus).</title>
        <authorList>
            <person name="HInojosa-Alvarez S."/>
            <person name="Bayona-Vasquez N."/>
            <person name="Diaz-Jaimes P."/>
            <person name="Marcet-Houben M."/>
            <person name="Uribe-Alcocer M."/>
        </authorList>
    </citation>
    <scope>NUCLEOTIDE SEQUENCE</scope>
</reference>
<evidence type="ECO:0000256" key="9">
    <source>
        <dbReference type="ARBA" id="ARBA00023128"/>
    </source>
</evidence>
<accession>T2HV30</accession>
<gene>
    <name evidence="18" type="primary">ATPase8</name>
    <name evidence="16" type="synonym">ATP8</name>
</gene>
<comment type="subcellular location">
    <subcellularLocation>
        <location evidence="1 14">Mitochondrion membrane</location>
        <topology evidence="1 14">Single-pass membrane protein</topology>
    </subcellularLocation>
</comment>
<dbReference type="Pfam" id="PF00895">
    <property type="entry name" value="ATP-synt_8"/>
    <property type="match status" value="1"/>
</dbReference>
<keyword evidence="5 14" id="KW-0812">Transmembrane</keyword>
<evidence type="ECO:0000256" key="4">
    <source>
        <dbReference type="ARBA" id="ARBA00022547"/>
    </source>
</evidence>
<keyword evidence="6 14" id="KW-0375">Hydrogen ion transport</keyword>
<dbReference type="EMBL" id="KF719178">
    <property type="protein sequence ID" value="AHB38934.1"/>
    <property type="molecule type" value="Genomic_DNA"/>
</dbReference>
<evidence type="ECO:0000256" key="14">
    <source>
        <dbReference type="RuleBase" id="RU003661"/>
    </source>
</evidence>
<comment type="similarity">
    <text evidence="2 14">Belongs to the ATPase protein 8 family.</text>
</comment>
<evidence type="ECO:0000256" key="8">
    <source>
        <dbReference type="ARBA" id="ARBA00023065"/>
    </source>
</evidence>
<dbReference type="EMBL" id="MH576915">
    <property type="protein sequence ID" value="QCC70773.1"/>
    <property type="molecule type" value="Genomic_DNA"/>
</dbReference>
<dbReference type="GO" id="GO:0045259">
    <property type="term" value="C:proton-transporting ATP synthase complex"/>
    <property type="evidence" value="ECO:0007669"/>
    <property type="project" value="UniProtKB-KW"/>
</dbReference>
<evidence type="ECO:0000256" key="13">
    <source>
        <dbReference type="ARBA" id="ARBA00064647"/>
    </source>
</evidence>
<feature type="signal peptide" evidence="15">
    <location>
        <begin position="1"/>
        <end position="30"/>
    </location>
</feature>
<dbReference type="GO" id="GO:0031966">
    <property type="term" value="C:mitochondrial membrane"/>
    <property type="evidence" value="ECO:0007669"/>
    <property type="project" value="UniProtKB-SubCell"/>
</dbReference>
<dbReference type="GO" id="GO:0015078">
    <property type="term" value="F:proton transmembrane transporter activity"/>
    <property type="evidence" value="ECO:0007669"/>
    <property type="project" value="InterPro"/>
</dbReference>
<evidence type="ECO:0000313" key="18">
    <source>
        <dbReference type="EMBL" id="BAN83143.1"/>
    </source>
</evidence>
<reference evidence="19" key="4">
    <citation type="journal article" date="2018" name="Mitochondrial DNA Part B Resour">
        <title>Complete mitogenome of two dolphinfishes (Coryphaena hippurus and Coryphaena equiselis) from South China sea.</title>
        <authorList>
            <person name="Xu L."/>
            <person name="Wang X."/>
            <person name="Li H."/>
            <person name="Du F."/>
        </authorList>
    </citation>
    <scope>NUCLEOTIDE SEQUENCE</scope>
</reference>
<dbReference type="PANTHER" id="PTHR39937">
    <property type="entry name" value="ATP SYNTHASE PROTEIN 8"/>
    <property type="match status" value="1"/>
</dbReference>
<keyword evidence="15" id="KW-0732">Signal</keyword>
<protein>
    <recommendedName>
        <fullName evidence="14">ATP synthase complex subunit 8</fullName>
    </recommendedName>
</protein>
<dbReference type="EMBL" id="AB355908">
    <property type="protein sequence ID" value="BAN83143.1"/>
    <property type="molecule type" value="Genomic_DNA"/>
</dbReference>
<evidence type="ECO:0000313" key="19">
    <source>
        <dbReference type="EMBL" id="QCC70773.1"/>
    </source>
</evidence>
<dbReference type="InterPro" id="IPR050635">
    <property type="entry name" value="ATPase_protein_8"/>
</dbReference>
<dbReference type="PANTHER" id="PTHR39937:SF1">
    <property type="entry name" value="ATP SYNTHASE PROTEIN 8"/>
    <property type="match status" value="1"/>
</dbReference>
<keyword evidence="11" id="KW-0066">ATP synthesis</keyword>
<dbReference type="GO" id="GO:0015986">
    <property type="term" value="P:proton motive force-driven ATP synthesis"/>
    <property type="evidence" value="ECO:0007669"/>
    <property type="project" value="InterPro"/>
</dbReference>
<reference evidence="18" key="1">
    <citation type="journal article" date="2013" name="PLoS ONE">
        <title>Evolutionary origin of the scombridae (tunas and mackerels): members of a paleogene adaptive radiation with 14 other pelagic fish families.</title>
        <authorList>
            <person name="Miya M."/>
            <person name="Friedman M."/>
            <person name="Satoh T.P."/>
            <person name="Takeshima H."/>
            <person name="Sado T."/>
            <person name="Iwasaki W."/>
            <person name="Yamanoue Y."/>
            <person name="Nakatani M."/>
            <person name="Mabuchi K."/>
            <person name="Inoue J.G."/>
            <person name="Poulsen J.Y."/>
            <person name="Fukunaga T."/>
            <person name="Sato Y."/>
            <person name="Nishida M."/>
        </authorList>
    </citation>
    <scope>NUCLEOTIDE SEQUENCE</scope>
</reference>
<comment type="subunit">
    <text evidence="13">Component of the ATP synthase complex composed at least of ATP5F1A/subunit alpha, ATP5F1B/subunit beta, ATP5MC1/subunit c (homooctomer), MT-ATP6/subunit a, MT-ATP8/subunit 8, ATP5ME/subunit e, ATP5MF/subunit f, ATP5MG/subunit g, ATP5MK/subunit k, ATP5MJ/subunit j, ATP5F1C/subunit gamma, ATP5F1D/subunit delta, ATP5F1E/subunit epsilon, ATP5PF/subunit F6, ATP5PB/subunit b, ATP5PD/subunit d, ATP5PO/subunit OSCP. ATP synthase complex consists of a soluble F(1) head domain (subunits alpha(3) and beta(3)) - the catalytic core - and a membrane F(0) domain - the membrane proton channel (subunits c, a, 8, e, f, g, k and j). These two domains are linked by a central stalk (subunits gamma, delta, and epsilon) rotating inside the F1 region and a stationary peripheral stalk (subunits F6, b, d, and OSCP).</text>
</comment>
<comment type="function">
    <text evidence="12">Subunit 8, of the mitochondrial membrane ATP synthase complex (F(1)F(0) ATP synthase or Complex V) that produces ATP from ADP in the presence of a proton gradient across the membrane which is generated by electron transport complexes of the respiratory chain. ATP synthase complex consist of a soluble F(1) head domain - the catalytic core - and a membrane F(1) domain - the membrane proton channel. These two domains are linked by a central stalk rotating inside the F(1) region and a stationary peripheral stalk. During catalysis, ATP synthesis in the catalytic domain of F(1) is coupled via a rotary mechanism of the central stalk subunits to proton translocation. In vivo, can only synthesize ATP although its ATP hydrolase activity can be activated artificially in vitro. Part of the complex F(0) domain.</text>
</comment>
<evidence type="ECO:0000313" key="17">
    <source>
        <dbReference type="EMBL" id="AHG24738.1"/>
    </source>
</evidence>
<keyword evidence="7" id="KW-1133">Transmembrane helix</keyword>
<keyword evidence="9 14" id="KW-0496">Mitochondrion</keyword>
<evidence type="ECO:0000256" key="1">
    <source>
        <dbReference type="ARBA" id="ARBA00004304"/>
    </source>
</evidence>
<feature type="chain" id="PRO_5007729360" description="ATP synthase complex subunit 8" evidence="15">
    <location>
        <begin position="31"/>
        <end position="55"/>
    </location>
</feature>
<dbReference type="EMBL" id="KF814117">
    <property type="protein sequence ID" value="AHG24738.1"/>
    <property type="molecule type" value="Genomic_DNA"/>
</dbReference>
<evidence type="ECO:0000256" key="12">
    <source>
        <dbReference type="ARBA" id="ARBA00053067"/>
    </source>
</evidence>
<keyword evidence="4 14" id="KW-0138">CF(0)</keyword>
<keyword evidence="10" id="KW-0472">Membrane</keyword>
<evidence type="ECO:0000256" key="3">
    <source>
        <dbReference type="ARBA" id="ARBA00022448"/>
    </source>
</evidence>
<evidence type="ECO:0000256" key="11">
    <source>
        <dbReference type="ARBA" id="ARBA00023310"/>
    </source>
</evidence>
<evidence type="ECO:0000256" key="7">
    <source>
        <dbReference type="ARBA" id="ARBA00022989"/>
    </source>
</evidence>
<evidence type="ECO:0000256" key="10">
    <source>
        <dbReference type="ARBA" id="ARBA00023136"/>
    </source>
</evidence>
<reference evidence="17" key="3">
    <citation type="submission" date="2013-11" db="EMBL/GenBank/DDBJ databases">
        <authorList>
            <person name="Musika J."/>
            <person name="Phinchongsakuldit J."/>
        </authorList>
    </citation>
    <scope>NUCLEOTIDE SEQUENCE</scope>
</reference>
<geneLocation type="mitochondrion" evidence="18"/>
<evidence type="ECO:0000256" key="15">
    <source>
        <dbReference type="SAM" id="SignalP"/>
    </source>
</evidence>
<sequence>MPQLNPSPWLMTLVMLWLVFLIFLPPKILPHTLPNKPVIIDNKKSMANPWNWLWH</sequence>
<evidence type="ECO:0000313" key="16">
    <source>
        <dbReference type="EMBL" id="AHB38934.1"/>
    </source>
</evidence>
<keyword evidence="8 14" id="KW-0406">Ion transport</keyword>
<dbReference type="InterPro" id="IPR001421">
    <property type="entry name" value="ATP8_metazoa"/>
</dbReference>
<organism evidence="18">
    <name type="scientific">Coryphaena hippurus</name>
    <name type="common">Dolphinfish</name>
    <dbReference type="NCBI Taxonomy" id="34814"/>
    <lineage>
        <taxon>Eukaryota</taxon>
        <taxon>Metazoa</taxon>
        <taxon>Chordata</taxon>
        <taxon>Craniata</taxon>
        <taxon>Vertebrata</taxon>
        <taxon>Euteleostomi</taxon>
        <taxon>Actinopterygii</taxon>
        <taxon>Neopterygii</taxon>
        <taxon>Teleostei</taxon>
        <taxon>Neoteleostei</taxon>
        <taxon>Acanthomorphata</taxon>
        <taxon>Carangaria</taxon>
        <taxon>Carangiformes</taxon>
        <taxon>Coryphaenidae</taxon>
        <taxon>Coryphaena</taxon>
    </lineage>
</organism>
<proteinExistence type="inferred from homology"/>
<name>T2HV30_CORHP</name>
<evidence type="ECO:0000256" key="5">
    <source>
        <dbReference type="ARBA" id="ARBA00022692"/>
    </source>
</evidence>